<dbReference type="GO" id="GO:0009432">
    <property type="term" value="P:SOS response"/>
    <property type="evidence" value="ECO:0007669"/>
    <property type="project" value="TreeGrafter"/>
</dbReference>
<dbReference type="InterPro" id="IPR006172">
    <property type="entry name" value="DNA-dir_DNA_pol_B"/>
</dbReference>
<evidence type="ECO:0000256" key="2">
    <source>
        <dbReference type="ARBA" id="ARBA00022679"/>
    </source>
</evidence>
<keyword evidence="5 7" id="KW-0238">DNA-binding</keyword>
<organism evidence="10 11">
    <name type="scientific">Colwellia psychrerythraea</name>
    <name type="common">Vibrio psychroerythus</name>
    <dbReference type="NCBI Taxonomy" id="28229"/>
    <lineage>
        <taxon>Bacteria</taxon>
        <taxon>Pseudomonadati</taxon>
        <taxon>Pseudomonadota</taxon>
        <taxon>Gammaproteobacteria</taxon>
        <taxon>Alteromonadales</taxon>
        <taxon>Colwelliaceae</taxon>
        <taxon>Colwellia</taxon>
    </lineage>
</organism>
<dbReference type="FunFam" id="3.90.1600.10:FF:000030">
    <property type="entry name" value="DNA polymerase II"/>
    <property type="match status" value="1"/>
</dbReference>
<comment type="caution">
    <text evidence="10">The sequence shown here is derived from an EMBL/GenBank/DDBJ whole genome shotgun (WGS) entry which is preliminary data.</text>
</comment>
<dbReference type="CDD" id="cd05784">
    <property type="entry name" value="DNA_polB_II_exo"/>
    <property type="match status" value="1"/>
</dbReference>
<dbReference type="SUPFAM" id="SSF53098">
    <property type="entry name" value="Ribonuclease H-like"/>
    <property type="match status" value="1"/>
</dbReference>
<dbReference type="Pfam" id="PF00136">
    <property type="entry name" value="DNA_pol_B"/>
    <property type="match status" value="1"/>
</dbReference>
<dbReference type="InterPro" id="IPR043502">
    <property type="entry name" value="DNA/RNA_pol_sf"/>
</dbReference>
<keyword evidence="3 7" id="KW-0548">Nucleotidyltransferase</keyword>
<keyword evidence="4 7" id="KW-0239">DNA-directed DNA polymerase</keyword>
<dbReference type="Pfam" id="PF21474">
    <property type="entry name" value="DNApolII_N"/>
    <property type="match status" value="1"/>
</dbReference>
<dbReference type="InterPro" id="IPR036397">
    <property type="entry name" value="RNaseH_sf"/>
</dbReference>
<dbReference type="AlphaFoldDB" id="A0A099KGX9"/>
<dbReference type="PANTHER" id="PTHR10322:SF23">
    <property type="entry name" value="DNA POLYMERASE DELTA CATALYTIC SUBUNIT"/>
    <property type="match status" value="1"/>
</dbReference>
<dbReference type="Gene3D" id="3.90.1600.10">
    <property type="entry name" value="Palm domain of DNA polymerase"/>
    <property type="match status" value="2"/>
</dbReference>
<comment type="catalytic activity">
    <reaction evidence="6 7">
        <text>DNA(n) + a 2'-deoxyribonucleoside 5'-triphosphate = DNA(n+1) + diphosphate</text>
        <dbReference type="Rhea" id="RHEA:22508"/>
        <dbReference type="Rhea" id="RHEA-COMP:17339"/>
        <dbReference type="Rhea" id="RHEA-COMP:17340"/>
        <dbReference type="ChEBI" id="CHEBI:33019"/>
        <dbReference type="ChEBI" id="CHEBI:61560"/>
        <dbReference type="ChEBI" id="CHEBI:173112"/>
        <dbReference type="EC" id="2.7.7.7"/>
    </reaction>
</comment>
<dbReference type="InterPro" id="IPR006134">
    <property type="entry name" value="DNA-dir_DNA_pol_B_multi_dom"/>
</dbReference>
<dbReference type="InterPro" id="IPR012337">
    <property type="entry name" value="RNaseH-like_sf"/>
</dbReference>
<dbReference type="InterPro" id="IPR017964">
    <property type="entry name" value="DNA-dir_DNA_pol_B_CS"/>
</dbReference>
<evidence type="ECO:0000256" key="4">
    <source>
        <dbReference type="ARBA" id="ARBA00022932"/>
    </source>
</evidence>
<proteinExistence type="inferred from homology"/>
<dbReference type="CDD" id="cd05537">
    <property type="entry name" value="POLBc_Pol_II"/>
    <property type="match status" value="1"/>
</dbReference>
<dbReference type="GO" id="GO:0003677">
    <property type="term" value="F:DNA binding"/>
    <property type="evidence" value="ECO:0007669"/>
    <property type="project" value="UniProtKB-KW"/>
</dbReference>
<dbReference type="GO" id="GO:0008296">
    <property type="term" value="F:3'-5'-DNA exonuclease activity"/>
    <property type="evidence" value="ECO:0007669"/>
    <property type="project" value="TreeGrafter"/>
</dbReference>
<dbReference type="Proteomes" id="UP000029843">
    <property type="component" value="Unassembled WGS sequence"/>
</dbReference>
<dbReference type="InterPro" id="IPR050240">
    <property type="entry name" value="DNA_pol_type-B"/>
</dbReference>
<dbReference type="EC" id="2.7.7.7" evidence="7"/>
<dbReference type="PANTHER" id="PTHR10322">
    <property type="entry name" value="DNA POLYMERASE CATALYTIC SUBUNIT"/>
    <property type="match status" value="1"/>
</dbReference>
<sequence>MSDEKFIHKMKNYKTAGVQNGFLLTRQVQDRRSGLEITLWLKTDSGAAKLEISNELAVFFVELAQLDTAKSILREQKISLDKHQALTLKTFTHREVAALYFSSLRNFYCARDALKSQNIKCYEDDIRPDDRFLMERHITADVDYVGNHQMCGDYQLTKQAKCKGTAVKQAHNLTMLSIDIECSMQGELYSIGLYANNNSNEFKRVLMIGEPQVDADNYIYWQRDEKQLLVQFIKEVNLVDTDIVIGWNVINFDFMLLQKRCDLHNIPFSIGRDGSCPFWRKNTNNTEQNFIEIAGRVVLDGIDLLKTATYNFSSFSLDNVSHTLLGVRKKVADVENRVQEITDNFNHNKTALAAYNLEDCRLVWLIFEKTRLLDFAKLRAQLTGLSIDRVGGSVAAFTNLYLPKLHRSGYIAPNMGDGKSGLVSPGGYVMDSKPGLYNNVLVLDFKSLYPSIIRTFKIDPMGLIEGLKTVNEQKLTYTQSDKYINDCFDDVIRGFDGAYFSRKKHFLPDIIKSLWLERDKAKLQKDAALSQAIKIIMSSFYGVLGSTGCRFFDPRLSGSITKRSHEILKKTSDWIEKLGYQVIYGDTDSIFVSIGNDKSKSQAMNLGSELRVYINEQWQSRLKRDYNIESQLDIEFETHFTKFLMPTVRGVNTVKDQKSIGTKKRYAGVANGELIFKGLETVRSDWTDLSKDFQQTLYRLIFDDNPIEDYIKKVVDEVKHGLHDEKLIYTKKIRRKLSDYVNTPPHIKAALLANLALTTLGEKPIYKHRSVIRYVMTLDGVQPLEFTTSKLDYDFYVEKQLKPIADDILPFIGKDFDSIAGDQMGLF</sequence>
<evidence type="ECO:0000256" key="5">
    <source>
        <dbReference type="ARBA" id="ARBA00023125"/>
    </source>
</evidence>
<dbReference type="SMART" id="SM00486">
    <property type="entry name" value="POLBc"/>
    <property type="match status" value="1"/>
</dbReference>
<reference evidence="10 11" key="1">
    <citation type="submission" date="2014-08" db="EMBL/GenBank/DDBJ databases">
        <title>Genomic and Phenotypic Diversity of Colwellia psychrerythraea strains from Disparate Marine Basins.</title>
        <authorList>
            <person name="Techtmann S.M."/>
            <person name="Stelling S.C."/>
            <person name="Utturkar S.M."/>
            <person name="Alshibli N."/>
            <person name="Harris A."/>
            <person name="Brown S.D."/>
            <person name="Hazen T.C."/>
        </authorList>
    </citation>
    <scope>NUCLEOTIDE SEQUENCE [LARGE SCALE GENOMIC DNA]</scope>
    <source>
        <strain evidence="10 11">ND2E</strain>
    </source>
</reference>
<dbReference type="Gene3D" id="1.10.132.60">
    <property type="entry name" value="DNA polymerase family B, C-terminal domain"/>
    <property type="match status" value="1"/>
</dbReference>
<evidence type="ECO:0000256" key="6">
    <source>
        <dbReference type="ARBA" id="ARBA00049244"/>
    </source>
</evidence>
<dbReference type="GO" id="GO:0003887">
    <property type="term" value="F:DNA-directed DNA polymerase activity"/>
    <property type="evidence" value="ECO:0007669"/>
    <property type="project" value="UniProtKB-KW"/>
</dbReference>
<evidence type="ECO:0000256" key="1">
    <source>
        <dbReference type="ARBA" id="ARBA00005755"/>
    </source>
</evidence>
<dbReference type="Pfam" id="PF03104">
    <property type="entry name" value="DNA_pol_B_exo1"/>
    <property type="match status" value="1"/>
</dbReference>
<dbReference type="InterPro" id="IPR006133">
    <property type="entry name" value="DNA-dir_DNA_pol_B_exonuc"/>
</dbReference>
<comment type="similarity">
    <text evidence="1 7">Belongs to the DNA polymerase type-B family.</text>
</comment>
<dbReference type="PROSITE" id="PS00116">
    <property type="entry name" value="DNA_POLYMERASE_B"/>
    <property type="match status" value="1"/>
</dbReference>
<accession>A0A099KGX9</accession>
<evidence type="ECO:0000259" key="9">
    <source>
        <dbReference type="Pfam" id="PF03104"/>
    </source>
</evidence>
<evidence type="ECO:0000256" key="3">
    <source>
        <dbReference type="ARBA" id="ARBA00022695"/>
    </source>
</evidence>
<keyword evidence="7" id="KW-0235">DNA replication</keyword>
<evidence type="ECO:0000259" key="8">
    <source>
        <dbReference type="Pfam" id="PF00136"/>
    </source>
</evidence>
<keyword evidence="2 7" id="KW-0808">Transferase</keyword>
<dbReference type="InterPro" id="IPR042087">
    <property type="entry name" value="DNA_pol_B_thumb"/>
</dbReference>
<name>A0A099KGX9_COLPS</name>
<feature type="domain" description="DNA-directed DNA polymerase family B multifunctional" evidence="8">
    <location>
        <begin position="401"/>
        <end position="779"/>
    </location>
</feature>
<dbReference type="InterPro" id="IPR023211">
    <property type="entry name" value="DNA_pol_palm_dom_sf"/>
</dbReference>
<protein>
    <recommendedName>
        <fullName evidence="7">DNA polymerase</fullName>
        <ecNumber evidence="7">2.7.7.7</ecNumber>
    </recommendedName>
</protein>
<evidence type="ECO:0000256" key="7">
    <source>
        <dbReference type="RuleBase" id="RU000442"/>
    </source>
</evidence>
<dbReference type="Gene3D" id="3.30.420.10">
    <property type="entry name" value="Ribonuclease H-like superfamily/Ribonuclease H"/>
    <property type="match status" value="1"/>
</dbReference>
<evidence type="ECO:0000313" key="10">
    <source>
        <dbReference type="EMBL" id="KGJ90044.1"/>
    </source>
</evidence>
<dbReference type="PATRIC" id="fig|28229.4.peg.2751"/>
<dbReference type="SUPFAM" id="SSF56672">
    <property type="entry name" value="DNA/RNA polymerases"/>
    <property type="match status" value="1"/>
</dbReference>
<dbReference type="GO" id="GO:0045004">
    <property type="term" value="P:DNA replication proofreading"/>
    <property type="evidence" value="ECO:0007669"/>
    <property type="project" value="TreeGrafter"/>
</dbReference>
<feature type="domain" description="DNA-directed DNA polymerase family B exonuclease" evidence="9">
    <location>
        <begin position="165"/>
        <end position="320"/>
    </location>
</feature>
<dbReference type="GO" id="GO:0000166">
    <property type="term" value="F:nucleotide binding"/>
    <property type="evidence" value="ECO:0007669"/>
    <property type="project" value="InterPro"/>
</dbReference>
<evidence type="ECO:0000313" key="11">
    <source>
        <dbReference type="Proteomes" id="UP000029843"/>
    </source>
</evidence>
<dbReference type="Gene3D" id="2.40.50.590">
    <property type="match status" value="1"/>
</dbReference>
<dbReference type="NCBIfam" id="NF004421">
    <property type="entry name" value="PRK05762.1-2"/>
    <property type="match status" value="1"/>
</dbReference>
<gene>
    <name evidence="10" type="ORF">ND2E_3600</name>
</gene>
<dbReference type="EMBL" id="JQED01000037">
    <property type="protein sequence ID" value="KGJ90044.1"/>
    <property type="molecule type" value="Genomic_DNA"/>
</dbReference>
<dbReference type="PRINTS" id="PR00106">
    <property type="entry name" value="DNAPOLB"/>
</dbReference>
<dbReference type="Gene3D" id="3.30.70.2250">
    <property type="match status" value="1"/>
</dbReference>